<dbReference type="PANTHER" id="PTHR43415">
    <property type="entry name" value="SPERMIDINE N(1)-ACETYLTRANSFERASE"/>
    <property type="match status" value="1"/>
</dbReference>
<dbReference type="SUPFAM" id="SSF55729">
    <property type="entry name" value="Acyl-CoA N-acyltransferases (Nat)"/>
    <property type="match status" value="1"/>
</dbReference>
<keyword evidence="2" id="KW-0808">Transferase</keyword>
<dbReference type="PANTHER" id="PTHR43415:SF3">
    <property type="entry name" value="GNAT-FAMILY ACETYLTRANSFERASE"/>
    <property type="match status" value="1"/>
</dbReference>
<comment type="caution">
    <text evidence="2">The sequence shown here is derived from an EMBL/GenBank/DDBJ whole genome shotgun (WGS) entry which is preliminary data.</text>
</comment>
<proteinExistence type="predicted"/>
<dbReference type="RefSeq" id="WP_251516863.1">
    <property type="nucleotide sequence ID" value="NZ_JAMBON010000042.1"/>
</dbReference>
<dbReference type="GO" id="GO:0016746">
    <property type="term" value="F:acyltransferase activity"/>
    <property type="evidence" value="ECO:0007669"/>
    <property type="project" value="UniProtKB-KW"/>
</dbReference>
<dbReference type="InterPro" id="IPR000182">
    <property type="entry name" value="GNAT_dom"/>
</dbReference>
<dbReference type="EC" id="2.3.-.-" evidence="2"/>
<dbReference type="Gene3D" id="3.40.630.30">
    <property type="match status" value="1"/>
</dbReference>
<gene>
    <name evidence="2" type="ORF">ACFSBH_15725</name>
</gene>
<evidence type="ECO:0000259" key="1">
    <source>
        <dbReference type="PROSITE" id="PS51186"/>
    </source>
</evidence>
<protein>
    <submittedName>
        <fullName evidence="2">GNAT family N-acetyltransferase</fullName>
        <ecNumber evidence="2">2.3.-.-</ecNumber>
    </submittedName>
</protein>
<keyword evidence="3" id="KW-1185">Reference proteome</keyword>
<sequence length="181" mass="21389">MLFESARVKLRKMTVEDTELYHKWRNDMEVMHSTNPSLDVYSLEQTKEFVEQVILGSHNSKSYILVEKEKEIPIGIVSLINMDYQNRNAECIIDIGEKEYWGKGFGPEGLQLLLDYAFYELNLHRISLKVFSFNERAIRLYTKLGFTKEGKSRQSLFRNGTWHDIIHMGILQTEYMDKRLK</sequence>
<dbReference type="EMBL" id="JBHUDE010000146">
    <property type="protein sequence ID" value="MFD1609064.1"/>
    <property type="molecule type" value="Genomic_DNA"/>
</dbReference>
<dbReference type="Pfam" id="PF13302">
    <property type="entry name" value="Acetyltransf_3"/>
    <property type="match status" value="1"/>
</dbReference>
<dbReference type="PROSITE" id="PS51186">
    <property type="entry name" value="GNAT"/>
    <property type="match status" value="1"/>
</dbReference>
<reference evidence="3" key="1">
    <citation type="journal article" date="2019" name="Int. J. Syst. Evol. Microbiol.">
        <title>The Global Catalogue of Microorganisms (GCM) 10K type strain sequencing project: providing services to taxonomists for standard genome sequencing and annotation.</title>
        <authorList>
            <consortium name="The Broad Institute Genomics Platform"/>
            <consortium name="The Broad Institute Genome Sequencing Center for Infectious Disease"/>
            <person name="Wu L."/>
            <person name="Ma J."/>
        </authorList>
    </citation>
    <scope>NUCLEOTIDE SEQUENCE [LARGE SCALE GENOMIC DNA]</scope>
    <source>
        <strain evidence="3">CGMCC 1.12376</strain>
    </source>
</reference>
<keyword evidence="2" id="KW-0012">Acyltransferase</keyword>
<feature type="domain" description="N-acetyltransferase" evidence="1">
    <location>
        <begin position="8"/>
        <end position="181"/>
    </location>
</feature>
<organism evidence="2 3">
    <name type="scientific">Oceanobacillus luteolus</name>
    <dbReference type="NCBI Taxonomy" id="1274358"/>
    <lineage>
        <taxon>Bacteria</taxon>
        <taxon>Bacillati</taxon>
        <taxon>Bacillota</taxon>
        <taxon>Bacilli</taxon>
        <taxon>Bacillales</taxon>
        <taxon>Bacillaceae</taxon>
        <taxon>Oceanobacillus</taxon>
    </lineage>
</organism>
<evidence type="ECO:0000313" key="2">
    <source>
        <dbReference type="EMBL" id="MFD1609064.1"/>
    </source>
</evidence>
<accession>A0ABW4HW78</accession>
<name>A0ABW4HW78_9BACI</name>
<dbReference type="Proteomes" id="UP001597221">
    <property type="component" value="Unassembled WGS sequence"/>
</dbReference>
<dbReference type="InterPro" id="IPR016181">
    <property type="entry name" value="Acyl_CoA_acyltransferase"/>
</dbReference>
<evidence type="ECO:0000313" key="3">
    <source>
        <dbReference type="Proteomes" id="UP001597221"/>
    </source>
</evidence>